<dbReference type="FunFam" id="3.40.50.970:FF:000019">
    <property type="entry name" value="Pyruvate decarboxylase isozyme"/>
    <property type="match status" value="1"/>
</dbReference>
<evidence type="ECO:0000256" key="8">
    <source>
        <dbReference type="PIRSR" id="PIRSR036565-2"/>
    </source>
</evidence>
<evidence type="ECO:0000259" key="11">
    <source>
        <dbReference type="Pfam" id="PF02775"/>
    </source>
</evidence>
<comment type="caution">
    <text evidence="13">The sequence shown here is derived from an EMBL/GenBank/DDBJ whole genome shotgun (WGS) entry which is preliminary data.</text>
</comment>
<evidence type="ECO:0000313" key="13">
    <source>
        <dbReference type="EMBL" id="GMM43877.1"/>
    </source>
</evidence>
<dbReference type="Gene3D" id="3.40.50.1220">
    <property type="entry name" value="TPP-binding domain"/>
    <property type="match status" value="1"/>
</dbReference>
<feature type="domain" description="Thiamine pyrophosphate enzyme central" evidence="10">
    <location>
        <begin position="245"/>
        <end position="366"/>
    </location>
</feature>
<dbReference type="CDD" id="cd07038">
    <property type="entry name" value="TPP_PYR_PDC_IPDC_like"/>
    <property type="match status" value="1"/>
</dbReference>
<evidence type="ECO:0000256" key="2">
    <source>
        <dbReference type="ARBA" id="ARBA00007812"/>
    </source>
</evidence>
<dbReference type="FunFam" id="3.40.50.970:FF:000024">
    <property type="entry name" value="Pyruvate decarboxylase isozyme"/>
    <property type="match status" value="1"/>
</dbReference>
<dbReference type="PANTHER" id="PTHR43452:SF3">
    <property type="entry name" value="TRANSAMINATED AMINO ACID DECARBOXYLASE"/>
    <property type="match status" value="1"/>
</dbReference>
<dbReference type="InterPro" id="IPR012001">
    <property type="entry name" value="Thiamin_PyroP_enz_TPP-bd_dom"/>
</dbReference>
<evidence type="ECO:0000256" key="6">
    <source>
        <dbReference type="ARBA" id="ARBA00023052"/>
    </source>
</evidence>
<keyword evidence="4" id="KW-0210">Decarboxylase</keyword>
<evidence type="ECO:0000259" key="12">
    <source>
        <dbReference type="Pfam" id="PF02776"/>
    </source>
</evidence>
<keyword evidence="5 8" id="KW-0460">Magnesium</keyword>
<dbReference type="CDD" id="cd02005">
    <property type="entry name" value="TPP_PDC_IPDC"/>
    <property type="match status" value="1"/>
</dbReference>
<evidence type="ECO:0000256" key="1">
    <source>
        <dbReference type="ARBA" id="ARBA00001964"/>
    </source>
</evidence>
<accession>A0AAV5QY10</accession>
<dbReference type="Pfam" id="PF02776">
    <property type="entry name" value="TPP_enzyme_N"/>
    <property type="match status" value="1"/>
</dbReference>
<feature type="binding site" evidence="8">
    <location>
        <position position="519"/>
    </location>
    <ligand>
        <name>Mg(2+)</name>
        <dbReference type="ChEBI" id="CHEBI:18420"/>
    </ligand>
</feature>
<reference evidence="13 14" key="1">
    <citation type="journal article" date="2023" name="Elife">
        <title>Identification of key yeast species and microbe-microbe interactions impacting larval growth of Drosophila in the wild.</title>
        <authorList>
            <person name="Mure A."/>
            <person name="Sugiura Y."/>
            <person name="Maeda R."/>
            <person name="Honda K."/>
            <person name="Sakurai N."/>
            <person name="Takahashi Y."/>
            <person name="Watada M."/>
            <person name="Katoh T."/>
            <person name="Gotoh A."/>
            <person name="Gotoh Y."/>
            <person name="Taniguchi I."/>
            <person name="Nakamura K."/>
            <person name="Hayashi T."/>
            <person name="Katayama T."/>
            <person name="Uemura T."/>
            <person name="Hattori Y."/>
        </authorList>
    </citation>
    <scope>NUCLEOTIDE SEQUENCE [LARGE SCALE GENOMIC DNA]</scope>
    <source>
        <strain evidence="13 14">PK-24</strain>
    </source>
</reference>
<evidence type="ECO:0000313" key="14">
    <source>
        <dbReference type="Proteomes" id="UP001378960"/>
    </source>
</evidence>
<dbReference type="GO" id="GO:0004737">
    <property type="term" value="F:pyruvate decarboxylase activity"/>
    <property type="evidence" value="ECO:0007669"/>
    <property type="project" value="TreeGrafter"/>
</dbReference>
<comment type="similarity">
    <text evidence="2 9">Belongs to the TPP enzyme family.</text>
</comment>
<evidence type="ECO:0000256" key="9">
    <source>
        <dbReference type="RuleBase" id="RU362132"/>
    </source>
</evidence>
<dbReference type="EMBL" id="BTGB01000001">
    <property type="protein sequence ID" value="GMM43877.1"/>
    <property type="molecule type" value="Genomic_DNA"/>
</dbReference>
<dbReference type="Pfam" id="PF00205">
    <property type="entry name" value="TPP_enzyme_M"/>
    <property type="match status" value="1"/>
</dbReference>
<keyword evidence="14" id="KW-1185">Reference proteome</keyword>
<dbReference type="InterPro" id="IPR012110">
    <property type="entry name" value="PDC/IPDC-like"/>
</dbReference>
<dbReference type="InterPro" id="IPR047213">
    <property type="entry name" value="TPP_PYR_PDC_IPDC-like"/>
</dbReference>
<name>A0AAV5QY10_PICKL</name>
<dbReference type="GO" id="GO:0000287">
    <property type="term" value="F:magnesium ion binding"/>
    <property type="evidence" value="ECO:0007669"/>
    <property type="project" value="InterPro"/>
</dbReference>
<dbReference type="InterPro" id="IPR011766">
    <property type="entry name" value="TPP_enzyme_TPP-bd"/>
</dbReference>
<proteinExistence type="inferred from homology"/>
<keyword evidence="3 8" id="KW-0479">Metal-binding</keyword>
<feature type="domain" description="Thiamine pyrophosphate enzyme N-terminal TPP-binding" evidence="12">
    <location>
        <begin position="38"/>
        <end position="140"/>
    </location>
</feature>
<dbReference type="AlphaFoldDB" id="A0AAV5QY10"/>
<dbReference type="Proteomes" id="UP001378960">
    <property type="component" value="Unassembled WGS sequence"/>
</dbReference>
<dbReference type="GO" id="GO:0030976">
    <property type="term" value="F:thiamine pyrophosphate binding"/>
    <property type="evidence" value="ECO:0007669"/>
    <property type="project" value="InterPro"/>
</dbReference>
<dbReference type="InterPro" id="IPR029061">
    <property type="entry name" value="THDP-binding"/>
</dbReference>
<dbReference type="Gene3D" id="3.40.50.970">
    <property type="match status" value="2"/>
</dbReference>
<dbReference type="GO" id="GO:0005829">
    <property type="term" value="C:cytosol"/>
    <property type="evidence" value="ECO:0007669"/>
    <property type="project" value="TreeGrafter"/>
</dbReference>
<feature type="binding site" evidence="8">
    <location>
        <position position="492"/>
    </location>
    <ligand>
        <name>Mg(2+)</name>
        <dbReference type="ChEBI" id="CHEBI:18420"/>
    </ligand>
</feature>
<protein>
    <submittedName>
        <fullName evidence="13">Uncharacterized protein</fullName>
    </submittedName>
</protein>
<dbReference type="Pfam" id="PF02775">
    <property type="entry name" value="TPP_enzyme_C"/>
    <property type="match status" value="1"/>
</dbReference>
<evidence type="ECO:0000256" key="3">
    <source>
        <dbReference type="ARBA" id="ARBA00022723"/>
    </source>
</evidence>
<evidence type="ECO:0000256" key="4">
    <source>
        <dbReference type="ARBA" id="ARBA00022793"/>
    </source>
</evidence>
<comment type="cofactor">
    <cofactor evidence="1">
        <name>thiamine diphosphate</name>
        <dbReference type="ChEBI" id="CHEBI:58937"/>
    </cofactor>
</comment>
<dbReference type="SUPFAM" id="SSF52467">
    <property type="entry name" value="DHS-like NAD/FAD-binding domain"/>
    <property type="match status" value="1"/>
</dbReference>
<evidence type="ECO:0000256" key="5">
    <source>
        <dbReference type="ARBA" id="ARBA00022842"/>
    </source>
</evidence>
<evidence type="ECO:0000259" key="10">
    <source>
        <dbReference type="Pfam" id="PF00205"/>
    </source>
</evidence>
<evidence type="ECO:0000256" key="7">
    <source>
        <dbReference type="ARBA" id="ARBA00023239"/>
    </source>
</evidence>
<dbReference type="SUPFAM" id="SSF52518">
    <property type="entry name" value="Thiamin diphosphate-binding fold (THDP-binding)"/>
    <property type="match status" value="2"/>
</dbReference>
<dbReference type="GO" id="GO:0005634">
    <property type="term" value="C:nucleus"/>
    <property type="evidence" value="ECO:0007669"/>
    <property type="project" value="TreeGrafter"/>
</dbReference>
<dbReference type="PANTHER" id="PTHR43452">
    <property type="entry name" value="PYRUVATE DECARBOXYLASE"/>
    <property type="match status" value="1"/>
</dbReference>
<dbReference type="GO" id="GO:0000949">
    <property type="term" value="P:aromatic amino acid family catabolic process to alcohol via Ehrlich pathway"/>
    <property type="evidence" value="ECO:0007669"/>
    <property type="project" value="TreeGrafter"/>
</dbReference>
<feature type="binding site" evidence="8">
    <location>
        <position position="521"/>
    </location>
    <ligand>
        <name>Mg(2+)</name>
        <dbReference type="ChEBI" id="CHEBI:18420"/>
    </ligand>
</feature>
<organism evidence="13 14">
    <name type="scientific">Pichia kluyveri</name>
    <name type="common">Yeast</name>
    <dbReference type="NCBI Taxonomy" id="36015"/>
    <lineage>
        <taxon>Eukaryota</taxon>
        <taxon>Fungi</taxon>
        <taxon>Dikarya</taxon>
        <taxon>Ascomycota</taxon>
        <taxon>Saccharomycotina</taxon>
        <taxon>Pichiomycetes</taxon>
        <taxon>Pichiales</taxon>
        <taxon>Pichiaceae</taxon>
        <taxon>Pichia</taxon>
    </lineage>
</organism>
<dbReference type="InterPro" id="IPR047214">
    <property type="entry name" value="TPP_PDC_IPDC"/>
</dbReference>
<dbReference type="InterPro" id="IPR029035">
    <property type="entry name" value="DHS-like_NAD/FAD-binding_dom"/>
</dbReference>
<keyword evidence="7" id="KW-0456">Lyase</keyword>
<dbReference type="InterPro" id="IPR012000">
    <property type="entry name" value="Thiamin_PyroP_enz_cen_dom"/>
</dbReference>
<sequence length="607" mass="68756">MLQSTTNVLKNYIMLSSENSDKIAKIKDLDQIKQKEITISEYIFHRILQLGIKSIFGVPGDFNLKFLEHIYNVKGLNWIGCCNELNASYAADAYAKACQKMGVVFTTYGVGELSALNGIAGAYTEFAPLLHIVGTSALKLKRNPNPINLHHLAGNRKTYLKSDHYKYERIAGEFSVDSASLEDNAEEACEMVDRVILNVWRNSRPGYIFLPCDLPDMKVDSSRLQRPIELEYEIKSSLSKIDSIVDKILEKLYDAKNVSIIFDEFIRKFRMEKEFKALVEKLDNKVNLYSTTYSKGLVSELHPRYVGNYFGKYEKPVADLVESSDLVLHIGKFAHEINDGMFTFNIEQKKQINLSAQYIEIGEEFDENTNMMEILPALASKIDASKISESAKHVKPKTSYDLKEESGEPQEFPLMEQNIIKALNENIRDDDILIVETCSFLFAVPEIKIKNARLILQAYWASIGYALPATLGASLALRDFNLPGKVITVEGDGSAQMSLQELSSMIRYNIDATMLILNNSGYTIERVIIGPTSSYNDINSNWQWCDMLKCFGDVKSEKSESYKITKAEELYSTLSDNTIYNNGKFKLLELMLPMYDVPHKLSAFTSK</sequence>
<keyword evidence="6 9" id="KW-0786">Thiamine pyrophosphate</keyword>
<comment type="cofactor">
    <cofactor evidence="8">
        <name>Mg(2+)</name>
        <dbReference type="ChEBI" id="CHEBI:18420"/>
    </cofactor>
    <text evidence="8">Binds 1 Mg(2+) per subunit.</text>
</comment>
<dbReference type="PIRSF" id="PIRSF036565">
    <property type="entry name" value="Pyruvt_ip_decrb"/>
    <property type="match status" value="1"/>
</dbReference>
<gene>
    <name evidence="13" type="ORF">DAPK24_004520</name>
</gene>
<feature type="domain" description="Thiamine pyrophosphate enzyme TPP-binding" evidence="11">
    <location>
        <begin position="452"/>
        <end position="527"/>
    </location>
</feature>